<keyword evidence="1" id="KW-0813">Transport</keyword>
<dbReference type="Proteomes" id="UP000198816">
    <property type="component" value="Unassembled WGS sequence"/>
</dbReference>
<evidence type="ECO:0000313" key="7">
    <source>
        <dbReference type="Proteomes" id="UP000198816"/>
    </source>
</evidence>
<dbReference type="STRING" id="1058.SAMN05421783_11769"/>
<organism evidence="6 7">
    <name type="scientific">Thiocapsa roseopersicina</name>
    <dbReference type="NCBI Taxonomy" id="1058"/>
    <lineage>
        <taxon>Bacteria</taxon>
        <taxon>Pseudomonadati</taxon>
        <taxon>Pseudomonadota</taxon>
        <taxon>Gammaproteobacteria</taxon>
        <taxon>Chromatiales</taxon>
        <taxon>Chromatiaceae</taxon>
        <taxon>Thiocapsa</taxon>
    </lineage>
</organism>
<dbReference type="SUPFAM" id="SSF52540">
    <property type="entry name" value="P-loop containing nucleoside triphosphate hydrolases"/>
    <property type="match status" value="1"/>
</dbReference>
<sequence>MSAPTFDQPSADVPVLRIRDLHKFYREGEGTTEHRVLDGINFDVGRGECVALLGRSGSGKSTLLNLLAGIDRPDQGQVEVMGHRLSTLGEPGLTLLRRRQVGFIYQFFNLIPTLTVAENLALPLELNGTSLARGMPRITEMLERLGLGARARAFPDQLSGGEQQRVAIGRALIHSPALVLADEPTGNLDVETGEQILALLAELFADRRRTLILVTHSLAVSRIADRVLTLDKGQLVDSARDLAW</sequence>
<dbReference type="EMBL" id="FNNZ01000017">
    <property type="protein sequence ID" value="SDX21587.1"/>
    <property type="molecule type" value="Genomic_DNA"/>
</dbReference>
<evidence type="ECO:0000313" key="6">
    <source>
        <dbReference type="EMBL" id="SDX21587.1"/>
    </source>
</evidence>
<dbReference type="AlphaFoldDB" id="A0A1H2ZW88"/>
<gene>
    <name evidence="6" type="ORF">SAMN05421783_11769</name>
</gene>
<dbReference type="GO" id="GO:0005886">
    <property type="term" value="C:plasma membrane"/>
    <property type="evidence" value="ECO:0007669"/>
    <property type="project" value="TreeGrafter"/>
</dbReference>
<dbReference type="InterPro" id="IPR003439">
    <property type="entry name" value="ABC_transporter-like_ATP-bd"/>
</dbReference>
<proteinExistence type="inferred from homology"/>
<dbReference type="OrthoDB" id="66958at2"/>
<evidence type="ECO:0000259" key="5">
    <source>
        <dbReference type="PROSITE" id="PS50893"/>
    </source>
</evidence>
<dbReference type="RefSeq" id="WP_093034839.1">
    <property type="nucleotide sequence ID" value="NZ_FNNZ01000017.1"/>
</dbReference>
<keyword evidence="2" id="KW-0547">Nucleotide-binding</keyword>
<comment type="similarity">
    <text evidence="4">Belongs to the ABC transporter superfamily. Macrolide exporter (TC 3.A.1.122) family.</text>
</comment>
<dbReference type="SMART" id="SM00382">
    <property type="entry name" value="AAA"/>
    <property type="match status" value="1"/>
</dbReference>
<evidence type="ECO:0000256" key="3">
    <source>
        <dbReference type="ARBA" id="ARBA00022840"/>
    </source>
</evidence>
<dbReference type="PANTHER" id="PTHR24220:SF685">
    <property type="entry name" value="ABC TRANSPORTER RELATED"/>
    <property type="match status" value="1"/>
</dbReference>
<evidence type="ECO:0000256" key="2">
    <source>
        <dbReference type="ARBA" id="ARBA00022741"/>
    </source>
</evidence>
<feature type="domain" description="ABC transporter" evidence="5">
    <location>
        <begin position="16"/>
        <end position="242"/>
    </location>
</feature>
<dbReference type="InterPro" id="IPR017911">
    <property type="entry name" value="MacB-like_ATP-bd"/>
</dbReference>
<dbReference type="PANTHER" id="PTHR24220">
    <property type="entry name" value="IMPORT ATP-BINDING PROTEIN"/>
    <property type="match status" value="1"/>
</dbReference>
<dbReference type="PROSITE" id="PS00211">
    <property type="entry name" value="ABC_TRANSPORTER_1"/>
    <property type="match status" value="1"/>
</dbReference>
<keyword evidence="3 6" id="KW-0067">ATP-binding</keyword>
<evidence type="ECO:0000256" key="4">
    <source>
        <dbReference type="ARBA" id="ARBA00038388"/>
    </source>
</evidence>
<dbReference type="PROSITE" id="PS50893">
    <property type="entry name" value="ABC_TRANSPORTER_2"/>
    <property type="match status" value="1"/>
</dbReference>
<dbReference type="InterPro" id="IPR015854">
    <property type="entry name" value="ABC_transpr_LolD-like"/>
</dbReference>
<dbReference type="GO" id="GO:0022857">
    <property type="term" value="F:transmembrane transporter activity"/>
    <property type="evidence" value="ECO:0007669"/>
    <property type="project" value="TreeGrafter"/>
</dbReference>
<dbReference type="Pfam" id="PF00005">
    <property type="entry name" value="ABC_tran"/>
    <property type="match status" value="1"/>
</dbReference>
<dbReference type="FunFam" id="3.40.50.300:FF:000032">
    <property type="entry name" value="Export ABC transporter ATP-binding protein"/>
    <property type="match status" value="1"/>
</dbReference>
<dbReference type="InterPro" id="IPR017871">
    <property type="entry name" value="ABC_transporter-like_CS"/>
</dbReference>
<name>A0A1H2ZW88_THIRO</name>
<dbReference type="InterPro" id="IPR027417">
    <property type="entry name" value="P-loop_NTPase"/>
</dbReference>
<dbReference type="GO" id="GO:0016887">
    <property type="term" value="F:ATP hydrolysis activity"/>
    <property type="evidence" value="ECO:0007669"/>
    <property type="project" value="InterPro"/>
</dbReference>
<dbReference type="GO" id="GO:1902495">
    <property type="term" value="C:transmembrane transporter complex"/>
    <property type="evidence" value="ECO:0007669"/>
    <property type="project" value="UniProtKB-ARBA"/>
</dbReference>
<protein>
    <submittedName>
        <fullName evidence="6">Putative ABC transport system ATP-binding protein</fullName>
    </submittedName>
</protein>
<evidence type="ECO:0000256" key="1">
    <source>
        <dbReference type="ARBA" id="ARBA00022448"/>
    </source>
</evidence>
<accession>A0A1H2ZW88</accession>
<dbReference type="Gene3D" id="3.40.50.300">
    <property type="entry name" value="P-loop containing nucleotide triphosphate hydrolases"/>
    <property type="match status" value="1"/>
</dbReference>
<keyword evidence="7" id="KW-1185">Reference proteome</keyword>
<dbReference type="CDD" id="cd03255">
    <property type="entry name" value="ABC_MJ0796_LolCDE_FtsE"/>
    <property type="match status" value="1"/>
</dbReference>
<dbReference type="InterPro" id="IPR003593">
    <property type="entry name" value="AAA+_ATPase"/>
</dbReference>
<reference evidence="7" key="1">
    <citation type="submission" date="2016-10" db="EMBL/GenBank/DDBJ databases">
        <authorList>
            <person name="Varghese N."/>
            <person name="Submissions S."/>
        </authorList>
    </citation>
    <scope>NUCLEOTIDE SEQUENCE [LARGE SCALE GENOMIC DNA]</scope>
    <source>
        <strain evidence="7">DSM 217</strain>
    </source>
</reference>
<dbReference type="GO" id="GO:0005524">
    <property type="term" value="F:ATP binding"/>
    <property type="evidence" value="ECO:0007669"/>
    <property type="project" value="UniProtKB-KW"/>
</dbReference>